<proteinExistence type="predicted"/>
<name>A0A0E9P5X8_ANGAN</name>
<dbReference type="EMBL" id="GBXM01108606">
    <property type="protein sequence ID" value="JAG99970.1"/>
    <property type="molecule type" value="Transcribed_RNA"/>
</dbReference>
<protein>
    <submittedName>
        <fullName evidence="1">Uncharacterized protein</fullName>
    </submittedName>
</protein>
<accession>A0A0E9P5X8</accession>
<reference evidence="1" key="1">
    <citation type="submission" date="2014-11" db="EMBL/GenBank/DDBJ databases">
        <authorList>
            <person name="Amaro Gonzalez C."/>
        </authorList>
    </citation>
    <scope>NUCLEOTIDE SEQUENCE</scope>
</reference>
<sequence>MIISTLSRM</sequence>
<evidence type="ECO:0000313" key="1">
    <source>
        <dbReference type="EMBL" id="JAG99970.1"/>
    </source>
</evidence>
<reference evidence="1" key="2">
    <citation type="journal article" date="2015" name="Fish Shellfish Immunol.">
        <title>Early steps in the European eel (Anguilla anguilla)-Vibrio vulnificus interaction in the gills: Role of the RtxA13 toxin.</title>
        <authorList>
            <person name="Callol A."/>
            <person name="Pajuelo D."/>
            <person name="Ebbesson L."/>
            <person name="Teles M."/>
            <person name="MacKenzie S."/>
            <person name="Amaro C."/>
        </authorList>
    </citation>
    <scope>NUCLEOTIDE SEQUENCE</scope>
</reference>
<organism evidence="1">
    <name type="scientific">Anguilla anguilla</name>
    <name type="common">European freshwater eel</name>
    <name type="synonym">Muraena anguilla</name>
    <dbReference type="NCBI Taxonomy" id="7936"/>
    <lineage>
        <taxon>Eukaryota</taxon>
        <taxon>Metazoa</taxon>
        <taxon>Chordata</taxon>
        <taxon>Craniata</taxon>
        <taxon>Vertebrata</taxon>
        <taxon>Euteleostomi</taxon>
        <taxon>Actinopterygii</taxon>
        <taxon>Neopterygii</taxon>
        <taxon>Teleostei</taxon>
        <taxon>Anguilliformes</taxon>
        <taxon>Anguillidae</taxon>
        <taxon>Anguilla</taxon>
    </lineage>
</organism>